<gene>
    <name evidence="9" type="ORF">SY83_01585</name>
</gene>
<keyword evidence="10" id="KW-1185">Reference proteome</keyword>
<dbReference type="CDD" id="cd06261">
    <property type="entry name" value="TM_PBP2"/>
    <property type="match status" value="1"/>
</dbReference>
<evidence type="ECO:0000313" key="10">
    <source>
        <dbReference type="Proteomes" id="UP000076927"/>
    </source>
</evidence>
<feature type="domain" description="ABC transmembrane type-1" evidence="8">
    <location>
        <begin position="74"/>
        <end position="287"/>
    </location>
</feature>
<dbReference type="Proteomes" id="UP000076927">
    <property type="component" value="Chromosome"/>
</dbReference>
<evidence type="ECO:0000256" key="2">
    <source>
        <dbReference type="ARBA" id="ARBA00022448"/>
    </source>
</evidence>
<dbReference type="KEGG" id="pswu:SY83_01585"/>
<feature type="transmembrane region" description="Helical" evidence="7">
    <location>
        <begin position="110"/>
        <end position="129"/>
    </location>
</feature>
<comment type="subcellular location">
    <subcellularLocation>
        <location evidence="1 7">Cell membrane</location>
        <topology evidence="1 7">Multi-pass membrane protein</topology>
    </subcellularLocation>
</comment>
<feature type="transmembrane region" description="Helical" evidence="7">
    <location>
        <begin position="141"/>
        <end position="162"/>
    </location>
</feature>
<feature type="transmembrane region" description="Helical" evidence="7">
    <location>
        <begin position="12"/>
        <end position="31"/>
    </location>
</feature>
<keyword evidence="2 7" id="KW-0813">Transport</keyword>
<feature type="transmembrane region" description="Helical" evidence="7">
    <location>
        <begin position="268"/>
        <end position="287"/>
    </location>
</feature>
<organism evidence="9 10">
    <name type="scientific">Paenibacillus swuensis</name>
    <dbReference type="NCBI Taxonomy" id="1178515"/>
    <lineage>
        <taxon>Bacteria</taxon>
        <taxon>Bacillati</taxon>
        <taxon>Bacillota</taxon>
        <taxon>Bacilli</taxon>
        <taxon>Bacillales</taxon>
        <taxon>Paenibacillaceae</taxon>
        <taxon>Paenibacillus</taxon>
    </lineage>
</organism>
<keyword evidence="6 7" id="KW-0472">Membrane</keyword>
<keyword evidence="5 7" id="KW-1133">Transmembrane helix</keyword>
<name>A0A172TDW6_9BACL</name>
<accession>A0A172TDW6</accession>
<evidence type="ECO:0000256" key="3">
    <source>
        <dbReference type="ARBA" id="ARBA00022475"/>
    </source>
</evidence>
<evidence type="ECO:0000259" key="8">
    <source>
        <dbReference type="PROSITE" id="PS50928"/>
    </source>
</evidence>
<dbReference type="SUPFAM" id="SSF161098">
    <property type="entry name" value="MetI-like"/>
    <property type="match status" value="1"/>
</dbReference>
<dbReference type="PANTHER" id="PTHR43744">
    <property type="entry name" value="ABC TRANSPORTER PERMEASE PROTEIN MG189-RELATED-RELATED"/>
    <property type="match status" value="1"/>
</dbReference>
<protein>
    <recommendedName>
        <fullName evidence="8">ABC transmembrane type-1 domain-containing protein</fullName>
    </recommendedName>
</protein>
<dbReference type="GO" id="GO:0055085">
    <property type="term" value="P:transmembrane transport"/>
    <property type="evidence" value="ECO:0007669"/>
    <property type="project" value="InterPro"/>
</dbReference>
<evidence type="ECO:0000256" key="6">
    <source>
        <dbReference type="ARBA" id="ARBA00023136"/>
    </source>
</evidence>
<dbReference type="GO" id="GO:0005886">
    <property type="term" value="C:plasma membrane"/>
    <property type="evidence" value="ECO:0007669"/>
    <property type="project" value="UniProtKB-SubCell"/>
</dbReference>
<dbReference type="STRING" id="1178515.SY83_01585"/>
<feature type="transmembrane region" description="Helical" evidence="7">
    <location>
        <begin position="183"/>
        <end position="205"/>
    </location>
</feature>
<keyword evidence="4 7" id="KW-0812">Transmembrane</keyword>
<dbReference type="OrthoDB" id="157184at2"/>
<feature type="transmembrane region" description="Helical" evidence="7">
    <location>
        <begin position="73"/>
        <end position="98"/>
    </location>
</feature>
<evidence type="ECO:0000313" key="9">
    <source>
        <dbReference type="EMBL" id="ANE45235.1"/>
    </source>
</evidence>
<dbReference type="RefSeq" id="WP_068603617.1">
    <property type="nucleotide sequence ID" value="NZ_CP011388.1"/>
</dbReference>
<dbReference type="EMBL" id="CP011388">
    <property type="protein sequence ID" value="ANE45235.1"/>
    <property type="molecule type" value="Genomic_DNA"/>
</dbReference>
<keyword evidence="3" id="KW-1003">Cell membrane</keyword>
<evidence type="ECO:0000256" key="7">
    <source>
        <dbReference type="RuleBase" id="RU363032"/>
    </source>
</evidence>
<comment type="similarity">
    <text evidence="7">Belongs to the binding-protein-dependent transport system permease family.</text>
</comment>
<dbReference type="InterPro" id="IPR035906">
    <property type="entry name" value="MetI-like_sf"/>
</dbReference>
<dbReference type="PATRIC" id="fig|1178515.4.peg.293"/>
<dbReference type="AlphaFoldDB" id="A0A172TDW6"/>
<dbReference type="Pfam" id="PF00528">
    <property type="entry name" value="BPD_transp_1"/>
    <property type="match status" value="1"/>
</dbReference>
<dbReference type="PANTHER" id="PTHR43744:SF9">
    <property type="entry name" value="POLYGALACTURONAN_RHAMNOGALACTURONAN TRANSPORT SYSTEM PERMEASE PROTEIN YTCP"/>
    <property type="match status" value="1"/>
</dbReference>
<evidence type="ECO:0000256" key="5">
    <source>
        <dbReference type="ARBA" id="ARBA00022989"/>
    </source>
</evidence>
<dbReference type="InterPro" id="IPR000515">
    <property type="entry name" value="MetI-like"/>
</dbReference>
<evidence type="ECO:0000256" key="1">
    <source>
        <dbReference type="ARBA" id="ARBA00004651"/>
    </source>
</evidence>
<dbReference type="PROSITE" id="PS50928">
    <property type="entry name" value="ABC_TM1"/>
    <property type="match status" value="1"/>
</dbReference>
<reference evidence="9 10" key="1">
    <citation type="submission" date="2015-01" db="EMBL/GenBank/DDBJ databases">
        <title>Paenibacillus swuensis/DY6/whole genome sequencing.</title>
        <authorList>
            <person name="Kim M.K."/>
            <person name="Srinivasan S."/>
            <person name="Lee J.-J."/>
        </authorList>
    </citation>
    <scope>NUCLEOTIDE SEQUENCE [LARGE SCALE GENOMIC DNA]</scope>
    <source>
        <strain evidence="9 10">DY6</strain>
    </source>
</reference>
<evidence type="ECO:0000256" key="4">
    <source>
        <dbReference type="ARBA" id="ARBA00022692"/>
    </source>
</evidence>
<sequence length="302" mass="34259">MIGQTRGYKVFQWFNYSFMFFILIITLLPYLNVFAVSLNDGRDTSLGGITFFPRVFTLDNYVTLLNDSSLVRAFMLTLAIVVLGTAYAVLIQFFAAYALKKKTLVGRGKILIFLVIPMFFSGGLIPTYILYSQTHLLNNFWVYIIPAGFSFYNFIVIRTYIASTVSESLEESARMDGANDFTIFFRIILPLCKPILATIVLWTAVGKWNDWTTTLYFVNDSSLYTLQYKLTEIIKESERINQLIRDTISRGGDVSALTKLNVVTPESLVAAQVIITTLPIICVYPFLQKYFLHGAMIGSVKE</sequence>
<proteinExistence type="inferred from homology"/>
<dbReference type="Gene3D" id="1.10.3720.10">
    <property type="entry name" value="MetI-like"/>
    <property type="match status" value="1"/>
</dbReference>